<comment type="caution">
    <text evidence="3">The sequence shown here is derived from an EMBL/GenBank/DDBJ whole genome shotgun (WGS) entry which is preliminary data.</text>
</comment>
<keyword evidence="2" id="KW-0732">Signal</keyword>
<organism evidence="3 4">
    <name type="scientific">Aquamicrobium lusatiense</name>
    <dbReference type="NCBI Taxonomy" id="89772"/>
    <lineage>
        <taxon>Bacteria</taxon>
        <taxon>Pseudomonadati</taxon>
        <taxon>Pseudomonadota</taxon>
        <taxon>Alphaproteobacteria</taxon>
        <taxon>Hyphomicrobiales</taxon>
        <taxon>Phyllobacteriaceae</taxon>
        <taxon>Aquamicrobium</taxon>
    </lineage>
</organism>
<evidence type="ECO:0000256" key="1">
    <source>
        <dbReference type="SAM" id="Coils"/>
    </source>
</evidence>
<accession>A0A7W9S3A0</accession>
<name>A0A7W9S3A0_9HYPH</name>
<dbReference type="EMBL" id="JACHEU010000001">
    <property type="protein sequence ID" value="MBB6013205.1"/>
    <property type="molecule type" value="Genomic_DNA"/>
</dbReference>
<proteinExistence type="predicted"/>
<feature type="coiled-coil region" evidence="1">
    <location>
        <begin position="250"/>
        <end position="277"/>
    </location>
</feature>
<dbReference type="AlphaFoldDB" id="A0A7W9S3A0"/>
<dbReference type="RefSeq" id="WP_183830759.1">
    <property type="nucleotide sequence ID" value="NZ_JACHEU010000001.1"/>
</dbReference>
<gene>
    <name evidence="3" type="ORF">HNR59_002550</name>
</gene>
<keyword evidence="4" id="KW-1185">Reference proteome</keyword>
<reference evidence="3 4" key="1">
    <citation type="submission" date="2020-08" db="EMBL/GenBank/DDBJ databases">
        <title>Genomic Encyclopedia of Type Strains, Phase IV (KMG-IV): sequencing the most valuable type-strain genomes for metagenomic binning, comparative biology and taxonomic classification.</title>
        <authorList>
            <person name="Goeker M."/>
        </authorList>
    </citation>
    <scope>NUCLEOTIDE SEQUENCE [LARGE SCALE GENOMIC DNA]</scope>
    <source>
        <strain evidence="3 4">DSM 11099</strain>
    </source>
</reference>
<feature type="signal peptide" evidence="2">
    <location>
        <begin position="1"/>
        <end position="27"/>
    </location>
</feature>
<evidence type="ECO:0000313" key="4">
    <source>
        <dbReference type="Proteomes" id="UP000533306"/>
    </source>
</evidence>
<sequence>MSLQSAKWSMLTASTILLGMAIAPASAQSIDDVAARVKSNFTEQGVEIEWKGLSGDLSSMVMQGVSFKAAGTDSAFEIGDLTLENISEADGNLNVGSISSDAYSRNDGPTSFEISPMVMKDVILFGEASSNPFGGMMYYRSIRLDDISMKNSGKTAFAAKDISATMSEFATDKPVTMEATVPNFTADLTLVDDPKYKDAIEALGYQTINGSIRMEGSWNAADGDMNIVKYDTKIDNAGTLGVSMRLGGYTTEFIKSMQELQKQMAEASEEADSSAQGMAMLGLMQQLSFNSTSIRFTDDSLTNKLLDYFGKQQGVSGKDVANQAKAIVPFGLAQLQNPELTAQASAAVNQFLDNPGSLEISAAPTSPVPFALIMADAMANPTNLTKTLAVSVKANQN</sequence>
<evidence type="ECO:0000313" key="3">
    <source>
        <dbReference type="EMBL" id="MBB6013205.1"/>
    </source>
</evidence>
<evidence type="ECO:0000256" key="2">
    <source>
        <dbReference type="SAM" id="SignalP"/>
    </source>
</evidence>
<feature type="chain" id="PRO_5030669033" evidence="2">
    <location>
        <begin position="28"/>
        <end position="397"/>
    </location>
</feature>
<protein>
    <submittedName>
        <fullName evidence="3">Uncharacterized protein</fullName>
    </submittedName>
</protein>
<keyword evidence="1" id="KW-0175">Coiled coil</keyword>
<dbReference type="Proteomes" id="UP000533306">
    <property type="component" value="Unassembled WGS sequence"/>
</dbReference>